<feature type="domain" description="PUA" evidence="14">
    <location>
        <begin position="302"/>
        <end position="404"/>
    </location>
</feature>
<evidence type="ECO:0000256" key="2">
    <source>
        <dbReference type="ARBA" id="ARBA00006082"/>
    </source>
</evidence>
<feature type="compositionally biased region" description="Acidic residues" evidence="13">
    <location>
        <begin position="994"/>
        <end position="1021"/>
    </location>
</feature>
<dbReference type="InterPro" id="IPR019797">
    <property type="entry name" value="Glutamate_5-kinase_CS"/>
</dbReference>
<dbReference type="SMART" id="SM00359">
    <property type="entry name" value="PUA"/>
    <property type="match status" value="1"/>
</dbReference>
<dbReference type="PROSITE" id="PS00902">
    <property type="entry name" value="GLUTAMATE_5_KINASE"/>
    <property type="match status" value="1"/>
</dbReference>
<evidence type="ECO:0000256" key="11">
    <source>
        <dbReference type="ARBA" id="ARBA00023204"/>
    </source>
</evidence>
<dbReference type="HAMAP" id="MF_00456">
    <property type="entry name" value="ProB"/>
    <property type="match status" value="1"/>
</dbReference>
<keyword evidence="11" id="KW-0234">DNA repair</keyword>
<dbReference type="GO" id="GO:0004349">
    <property type="term" value="F:glutamate 5-kinase activity"/>
    <property type="evidence" value="ECO:0007669"/>
    <property type="project" value="InterPro"/>
</dbReference>
<dbReference type="SUPFAM" id="SSF53633">
    <property type="entry name" value="Carbamate kinase-like"/>
    <property type="match status" value="1"/>
</dbReference>
<feature type="compositionally biased region" description="Basic and acidic residues" evidence="13">
    <location>
        <begin position="759"/>
        <end position="779"/>
    </location>
</feature>
<dbReference type="InterPro" id="IPR038973">
    <property type="entry name" value="MutL/Mlh/Pms-like"/>
</dbReference>
<dbReference type="InterPro" id="IPR002099">
    <property type="entry name" value="MutL/Mlh/PMS"/>
</dbReference>
<evidence type="ECO:0000256" key="13">
    <source>
        <dbReference type="SAM" id="MobiDB-lite"/>
    </source>
</evidence>
<dbReference type="PANTHER" id="PTHR10073:SF12">
    <property type="entry name" value="DNA MISMATCH REPAIR PROTEIN MLH1"/>
    <property type="match status" value="1"/>
</dbReference>
<keyword evidence="17" id="KW-1185">Reference proteome</keyword>
<dbReference type="InterPro" id="IPR041739">
    <property type="entry name" value="G5K_ProB"/>
</dbReference>
<dbReference type="InterPro" id="IPR005715">
    <property type="entry name" value="Glu_5kinase/COase_Synthase"/>
</dbReference>
<dbReference type="NCBIfam" id="TIGR00585">
    <property type="entry name" value="mutl"/>
    <property type="match status" value="1"/>
</dbReference>
<keyword evidence="9" id="KW-0418">Kinase</keyword>
<dbReference type="GO" id="GO:0005737">
    <property type="term" value="C:cytoplasm"/>
    <property type="evidence" value="ECO:0007669"/>
    <property type="project" value="InterPro"/>
</dbReference>
<evidence type="ECO:0000256" key="12">
    <source>
        <dbReference type="ARBA" id="ARBA00023242"/>
    </source>
</evidence>
<evidence type="ECO:0000256" key="7">
    <source>
        <dbReference type="ARBA" id="ARBA00022741"/>
    </source>
</evidence>
<dbReference type="OrthoDB" id="10263226at2759"/>
<evidence type="ECO:0000256" key="6">
    <source>
        <dbReference type="ARBA" id="ARBA00022679"/>
    </source>
</evidence>
<evidence type="ECO:0000256" key="4">
    <source>
        <dbReference type="ARBA" id="ARBA00022605"/>
    </source>
</evidence>
<dbReference type="InterPro" id="IPR032189">
    <property type="entry name" value="Mlh1_C"/>
</dbReference>
<dbReference type="CDD" id="cd04242">
    <property type="entry name" value="AAK_G5K_ProB"/>
    <property type="match status" value="1"/>
</dbReference>
<dbReference type="SUPFAM" id="SSF55874">
    <property type="entry name" value="ATPase domain of HSP90 chaperone/DNA topoisomerase II/histidine kinase"/>
    <property type="match status" value="1"/>
</dbReference>
<dbReference type="GO" id="GO:1901607">
    <property type="term" value="P:alpha-amino acid biosynthetic process"/>
    <property type="evidence" value="ECO:0007669"/>
    <property type="project" value="UniProtKB-ARBA"/>
</dbReference>
<dbReference type="GO" id="GO:0030983">
    <property type="term" value="F:mismatched DNA binding"/>
    <property type="evidence" value="ECO:0007669"/>
    <property type="project" value="InterPro"/>
</dbReference>
<keyword evidence="8" id="KW-0227">DNA damage</keyword>
<dbReference type="InterPro" id="IPR036393">
    <property type="entry name" value="AceGlu_kinase-like_sf"/>
</dbReference>
<dbReference type="InterPro" id="IPR001057">
    <property type="entry name" value="Glu/AcGlu_kinase"/>
</dbReference>
<feature type="region of interest" description="Disordered" evidence="13">
    <location>
        <begin position="759"/>
        <end position="796"/>
    </location>
</feature>
<keyword evidence="10" id="KW-0067">ATP-binding</keyword>
<dbReference type="SUPFAM" id="SSF54211">
    <property type="entry name" value="Ribosomal protein S5 domain 2-like"/>
    <property type="match status" value="1"/>
</dbReference>
<reference evidence="16" key="1">
    <citation type="submission" date="2021-06" db="EMBL/GenBank/DDBJ databases">
        <authorList>
            <person name="Kallberg Y."/>
            <person name="Tangrot J."/>
            <person name="Rosling A."/>
        </authorList>
    </citation>
    <scope>NUCLEOTIDE SEQUENCE</scope>
    <source>
        <strain evidence="16">MT106</strain>
    </source>
</reference>
<dbReference type="GO" id="GO:0032389">
    <property type="term" value="C:MutLalpha complex"/>
    <property type="evidence" value="ECO:0007669"/>
    <property type="project" value="TreeGrafter"/>
</dbReference>
<dbReference type="GO" id="GO:0003723">
    <property type="term" value="F:RNA binding"/>
    <property type="evidence" value="ECO:0007669"/>
    <property type="project" value="InterPro"/>
</dbReference>
<dbReference type="CDD" id="cd16926">
    <property type="entry name" value="HATPase_MutL-MLH-PMS-like"/>
    <property type="match status" value="1"/>
</dbReference>
<dbReference type="InterPro" id="IPR036890">
    <property type="entry name" value="HATPase_C_sf"/>
</dbReference>
<protein>
    <submittedName>
        <fullName evidence="16">5466_t:CDS:1</fullName>
    </submittedName>
</protein>
<dbReference type="Pfam" id="PF01472">
    <property type="entry name" value="PUA"/>
    <property type="match status" value="1"/>
</dbReference>
<dbReference type="GO" id="GO:0006298">
    <property type="term" value="P:mismatch repair"/>
    <property type="evidence" value="ECO:0007669"/>
    <property type="project" value="InterPro"/>
</dbReference>
<feature type="domain" description="DNA mismatch repair protein S5" evidence="15">
    <location>
        <begin position="602"/>
        <end position="690"/>
    </location>
</feature>
<dbReference type="InterPro" id="IPR020568">
    <property type="entry name" value="Ribosomal_Su5_D2-typ_SF"/>
</dbReference>
<dbReference type="SUPFAM" id="SSF88697">
    <property type="entry name" value="PUA domain-like"/>
    <property type="match status" value="1"/>
</dbReference>
<dbReference type="PANTHER" id="PTHR10073">
    <property type="entry name" value="DNA MISMATCH REPAIR PROTEIN MLH, PMS, MUTL"/>
    <property type="match status" value="1"/>
</dbReference>
<dbReference type="Pfam" id="PF01119">
    <property type="entry name" value="DNA_mis_repair"/>
    <property type="match status" value="1"/>
</dbReference>
<organism evidence="16 17">
    <name type="scientific">Ambispora gerdemannii</name>
    <dbReference type="NCBI Taxonomy" id="144530"/>
    <lineage>
        <taxon>Eukaryota</taxon>
        <taxon>Fungi</taxon>
        <taxon>Fungi incertae sedis</taxon>
        <taxon>Mucoromycota</taxon>
        <taxon>Glomeromycotina</taxon>
        <taxon>Glomeromycetes</taxon>
        <taxon>Archaeosporales</taxon>
        <taxon>Ambisporaceae</taxon>
        <taxon>Ambispora</taxon>
    </lineage>
</organism>
<dbReference type="AlphaFoldDB" id="A0A9N9FSR7"/>
<dbReference type="GO" id="GO:0140664">
    <property type="term" value="F:ATP-dependent DNA damage sensor activity"/>
    <property type="evidence" value="ECO:0007669"/>
    <property type="project" value="InterPro"/>
</dbReference>
<comment type="caution">
    <text evidence="16">The sequence shown here is derived from an EMBL/GenBank/DDBJ whole genome shotgun (WGS) entry which is preliminary data.</text>
</comment>
<dbReference type="InterPro" id="IPR015947">
    <property type="entry name" value="PUA-like_sf"/>
</dbReference>
<dbReference type="FunFam" id="3.30.565.10:FF:000109">
    <property type="entry name" value="Related to MLH1-DNA mismatch repair protein"/>
    <property type="match status" value="1"/>
</dbReference>
<dbReference type="InterPro" id="IPR036974">
    <property type="entry name" value="PUA_sf"/>
</dbReference>
<dbReference type="Pfam" id="PF13589">
    <property type="entry name" value="HATPase_c_3"/>
    <property type="match status" value="1"/>
</dbReference>
<keyword evidence="5" id="KW-0641">Proline biosynthesis</keyword>
<dbReference type="Gene3D" id="2.30.130.10">
    <property type="entry name" value="PUA domain"/>
    <property type="match status" value="1"/>
</dbReference>
<keyword evidence="3" id="KW-0963">Cytoplasm</keyword>
<dbReference type="FunFam" id="3.40.1160.10:FF:000018">
    <property type="entry name" value="Glutamate 5-kinase"/>
    <property type="match status" value="1"/>
</dbReference>
<keyword evidence="4" id="KW-0028">Amino-acid biosynthesis</keyword>
<dbReference type="CDD" id="cd21157">
    <property type="entry name" value="PUA_G5K"/>
    <property type="match status" value="1"/>
</dbReference>
<dbReference type="InterPro" id="IPR013507">
    <property type="entry name" value="DNA_mismatch_S5_2-like"/>
</dbReference>
<evidence type="ECO:0000256" key="9">
    <source>
        <dbReference type="ARBA" id="ARBA00022777"/>
    </source>
</evidence>
<dbReference type="InterPro" id="IPR001048">
    <property type="entry name" value="Asp/Glu/Uridylate_kinase"/>
</dbReference>
<feature type="region of interest" description="Disordered" evidence="13">
    <location>
        <begin position="994"/>
        <end position="1022"/>
    </location>
</feature>
<dbReference type="InterPro" id="IPR002478">
    <property type="entry name" value="PUA"/>
</dbReference>
<dbReference type="GO" id="GO:0005524">
    <property type="term" value="F:ATP binding"/>
    <property type="evidence" value="ECO:0007669"/>
    <property type="project" value="UniProtKB-KW"/>
</dbReference>
<dbReference type="Pfam" id="PF00696">
    <property type="entry name" value="AA_kinase"/>
    <property type="match status" value="1"/>
</dbReference>
<dbReference type="GO" id="GO:0016887">
    <property type="term" value="F:ATP hydrolysis activity"/>
    <property type="evidence" value="ECO:0007669"/>
    <property type="project" value="InterPro"/>
</dbReference>
<dbReference type="NCBIfam" id="TIGR01027">
    <property type="entry name" value="proB"/>
    <property type="match status" value="1"/>
</dbReference>
<name>A0A9N9FSR7_9GLOM</name>
<dbReference type="PROSITE" id="PS50890">
    <property type="entry name" value="PUA"/>
    <property type="match status" value="1"/>
</dbReference>
<dbReference type="Gene3D" id="3.40.1160.10">
    <property type="entry name" value="Acetylglutamate kinase-like"/>
    <property type="match status" value="2"/>
</dbReference>
<dbReference type="Gene3D" id="3.30.230.10">
    <property type="match status" value="1"/>
</dbReference>
<dbReference type="PROSITE" id="PS00058">
    <property type="entry name" value="DNA_MISMATCH_REPAIR_1"/>
    <property type="match status" value="1"/>
</dbReference>
<dbReference type="SMART" id="SM01340">
    <property type="entry name" value="DNA_mis_repair"/>
    <property type="match status" value="1"/>
</dbReference>
<evidence type="ECO:0000256" key="1">
    <source>
        <dbReference type="ARBA" id="ARBA00004123"/>
    </source>
</evidence>
<evidence type="ECO:0000256" key="10">
    <source>
        <dbReference type="ARBA" id="ARBA00022840"/>
    </source>
</evidence>
<dbReference type="InterPro" id="IPR014721">
    <property type="entry name" value="Ribsml_uS5_D2-typ_fold_subgr"/>
</dbReference>
<evidence type="ECO:0000256" key="5">
    <source>
        <dbReference type="ARBA" id="ARBA00022650"/>
    </source>
</evidence>
<dbReference type="EMBL" id="CAJVPL010001120">
    <property type="protein sequence ID" value="CAG8553739.1"/>
    <property type="molecule type" value="Genomic_DNA"/>
</dbReference>
<accession>A0A9N9FSR7</accession>
<keyword evidence="6" id="KW-0808">Transferase</keyword>
<dbReference type="Gene3D" id="3.30.565.10">
    <property type="entry name" value="Histidine kinase-like ATPase, C-terminal domain"/>
    <property type="match status" value="1"/>
</dbReference>
<keyword evidence="7" id="KW-0547">Nucleotide-binding</keyword>
<evidence type="ECO:0000259" key="15">
    <source>
        <dbReference type="SMART" id="SM01340"/>
    </source>
</evidence>
<sequence length="1122" mass="125457">MTAKNPRTGSFRILTIVIKLGTSSICEEESHLPLLSNISHLIETIVKLRRLGHRVVLVTSGAIGVGLRRLEMEKKPKKLATIQAVAAVGQGRLMRMYDDLFSQLNQPIAQILLTRNDIADRTQYRNAVNTFSELLTIGVVPIVNENDTISVSEIRFGDNDTLSAIAAKMVNADYLFLMTDVDCLCTDNPRENPDAKPVEIVKDVGALREQVRISSPGSALGTGGMTTKLTAADLATAAGVTTVICRGSAPQNILSIISHLSINPTITTSDDSSVPLHTRFLAKKNPLADRKWWILHGLHTAGTLVIDEGAYKALTRPGQSSSLFAAGIVRVEGNFVADQAVKVVVELEKRNLNSNSDEGGGNGETKEIGKGLVNYSSVEITRIKGHQSSEIAELLGYADSECIIHRPANALKELIENSLDAGSTKIQITVKDGGLKLLQIQDNGHGIRREDMAIVCERFTTSKLKSFEDLSTIGTYGFRGEALASITYVAHVTITTKTVDSNCAYRAHYSDGILVPPKPGVSAEPKPCAGNNGTQITAEDLFYNVPARRKAMRNFSEEYNQIMNVVNRYAIHNAGVSFTCKKQGSNQVDISTLSTGSIIDNIRQVYGVNTASELIEVNKEYREFEVKLKGYISNANYSVKKMTYPFLYLSLDINPKNVDVNVHPTKREVLFLHEDEIIGRICDVIQARLANTNSSRSFLTQTLLPGTTPPLIEYNDAKENQDKFSKSAQTYDYKLVRTDSRARTLDNFYEPEKLLEPLNKKAKKEATSPDKEDIEEKSIKSSSQKNRLSSNPKSKRKRIEVRLSSILSLRKRLKEEGHRGLTDLLANHTLVGCVDDMQTLALVQHQLKLYLLDYNKLSEELFYQLTLQGFCNFGFIHLSTPAPVYDLVIFALENIENEEFFNNLKPKDEIAQIITKQLFEHREMLLEYFAITISEKGELTTLPLMLKGYAPNMDKLPSFLLRLGTEVDWTIELKCFDTLAREIGYLYAAEPPEFCEDDDDDDEAKANEINEEQMEIDDDDEPVKGMMDMEQEKEDNYSIDIENNDKESKKLDSKQQDQSYTNLKLKQKETASAALVKYRWQIEHLIFPALKNNFIAPKSFATGRQIIQVANLPALYRIFERC</sequence>
<dbReference type="InterPro" id="IPR014762">
    <property type="entry name" value="DNA_mismatch_repair_CS"/>
</dbReference>
<proteinExistence type="inferred from homology"/>
<dbReference type="Proteomes" id="UP000789831">
    <property type="component" value="Unassembled WGS sequence"/>
</dbReference>
<evidence type="ECO:0000256" key="3">
    <source>
        <dbReference type="ARBA" id="ARBA00022490"/>
    </source>
</evidence>
<evidence type="ECO:0000256" key="8">
    <source>
        <dbReference type="ARBA" id="ARBA00022763"/>
    </source>
</evidence>
<dbReference type="PRINTS" id="PR00474">
    <property type="entry name" value="GLU5KINASE"/>
</dbReference>
<comment type="subcellular location">
    <subcellularLocation>
        <location evidence="1">Nucleus</location>
    </subcellularLocation>
</comment>
<dbReference type="Pfam" id="PF16413">
    <property type="entry name" value="Mlh1_C"/>
    <property type="match status" value="1"/>
</dbReference>
<evidence type="ECO:0000313" key="17">
    <source>
        <dbReference type="Proteomes" id="UP000789831"/>
    </source>
</evidence>
<gene>
    <name evidence="16" type="ORF">AGERDE_LOCUS6801</name>
</gene>
<evidence type="ECO:0000313" key="16">
    <source>
        <dbReference type="EMBL" id="CAG8553739.1"/>
    </source>
</evidence>
<keyword evidence="12" id="KW-0539">Nucleus</keyword>
<comment type="similarity">
    <text evidence="2">Belongs to the DNA mismatch repair MutL/HexB family.</text>
</comment>
<evidence type="ECO:0000259" key="14">
    <source>
        <dbReference type="SMART" id="SM00359"/>
    </source>
</evidence>